<evidence type="ECO:0000256" key="5">
    <source>
        <dbReference type="SAM" id="MobiDB-lite"/>
    </source>
</evidence>
<dbReference type="OrthoDB" id="9799347at2"/>
<dbReference type="PANTHER" id="PTHR42852:SF6">
    <property type="entry name" value="THIOL:DISULFIDE INTERCHANGE PROTEIN DSBE"/>
    <property type="match status" value="1"/>
</dbReference>
<keyword evidence="3" id="KW-1015">Disulfide bond</keyword>
<gene>
    <name evidence="7" type="primary">dsbE</name>
    <name evidence="7" type="ORF">GPAL_2995</name>
</gene>
<proteinExistence type="predicted"/>
<keyword evidence="2" id="KW-0201">Cytochrome c-type biogenesis</keyword>
<comment type="subcellular location">
    <subcellularLocation>
        <location evidence="1">Cell envelope</location>
    </subcellularLocation>
</comment>
<evidence type="ECO:0000313" key="8">
    <source>
        <dbReference type="Proteomes" id="UP000006251"/>
    </source>
</evidence>
<dbReference type="InterPro" id="IPR013740">
    <property type="entry name" value="Redoxin"/>
</dbReference>
<evidence type="ECO:0000259" key="6">
    <source>
        <dbReference type="PROSITE" id="PS51352"/>
    </source>
</evidence>
<name>K6Z101_9ALTE</name>
<dbReference type="Pfam" id="PF08534">
    <property type="entry name" value="Redoxin"/>
    <property type="match status" value="1"/>
</dbReference>
<reference evidence="8" key="1">
    <citation type="journal article" date="2014" name="Environ. Microbiol.">
        <title>Comparative genomics of the marine bacterial genus Glaciecola reveals the high degree of genomic diversity and genomic characteristic for cold adaptation.</title>
        <authorList>
            <person name="Qin Q.L."/>
            <person name="Xie B.B."/>
            <person name="Yu Y."/>
            <person name="Shu Y.L."/>
            <person name="Rong J.C."/>
            <person name="Zhang Y.J."/>
            <person name="Zhao D.L."/>
            <person name="Chen X.L."/>
            <person name="Zhang X.Y."/>
            <person name="Chen B."/>
            <person name="Zhou B.C."/>
            <person name="Zhang Y.Z."/>
        </authorList>
    </citation>
    <scope>NUCLEOTIDE SEQUENCE [LARGE SCALE GENOMIC DNA]</scope>
    <source>
        <strain evidence="8">ACAM 615</strain>
    </source>
</reference>
<feature type="compositionally biased region" description="Low complexity" evidence="5">
    <location>
        <begin position="200"/>
        <end position="233"/>
    </location>
</feature>
<dbReference type="STRING" id="1121922.GCA_000428905_00470"/>
<dbReference type="PROSITE" id="PS51352">
    <property type="entry name" value="THIOREDOXIN_2"/>
    <property type="match status" value="1"/>
</dbReference>
<dbReference type="InterPro" id="IPR050553">
    <property type="entry name" value="Thioredoxin_ResA/DsbE_sf"/>
</dbReference>
<dbReference type="SUPFAM" id="SSF52833">
    <property type="entry name" value="Thioredoxin-like"/>
    <property type="match status" value="1"/>
</dbReference>
<organism evidence="7 8">
    <name type="scientific">Brumicola pallidula DSM 14239 = ACAM 615</name>
    <dbReference type="NCBI Taxonomy" id="1121922"/>
    <lineage>
        <taxon>Bacteria</taxon>
        <taxon>Pseudomonadati</taxon>
        <taxon>Pseudomonadota</taxon>
        <taxon>Gammaproteobacteria</taxon>
        <taxon>Alteromonadales</taxon>
        <taxon>Alteromonadaceae</taxon>
        <taxon>Brumicola</taxon>
    </lineage>
</organism>
<dbReference type="GO" id="GO:0015036">
    <property type="term" value="F:disulfide oxidoreductase activity"/>
    <property type="evidence" value="ECO:0007669"/>
    <property type="project" value="UniProtKB-ARBA"/>
</dbReference>
<evidence type="ECO:0000256" key="4">
    <source>
        <dbReference type="ARBA" id="ARBA00023284"/>
    </source>
</evidence>
<dbReference type="InterPro" id="IPR036249">
    <property type="entry name" value="Thioredoxin-like_sf"/>
</dbReference>
<dbReference type="Proteomes" id="UP000006251">
    <property type="component" value="Unassembled WGS sequence"/>
</dbReference>
<keyword evidence="8" id="KW-1185">Reference proteome</keyword>
<dbReference type="AlphaFoldDB" id="K6Z101"/>
<dbReference type="Gene3D" id="3.40.30.10">
    <property type="entry name" value="Glutaredoxin"/>
    <property type="match status" value="1"/>
</dbReference>
<evidence type="ECO:0000256" key="1">
    <source>
        <dbReference type="ARBA" id="ARBA00004196"/>
    </source>
</evidence>
<dbReference type="PROSITE" id="PS00194">
    <property type="entry name" value="THIOREDOXIN_1"/>
    <property type="match status" value="1"/>
</dbReference>
<evidence type="ECO:0000256" key="2">
    <source>
        <dbReference type="ARBA" id="ARBA00022748"/>
    </source>
</evidence>
<feature type="region of interest" description="Disordered" evidence="5">
    <location>
        <begin position="194"/>
        <end position="233"/>
    </location>
</feature>
<evidence type="ECO:0000313" key="7">
    <source>
        <dbReference type="EMBL" id="GAC29846.1"/>
    </source>
</evidence>
<keyword evidence="4" id="KW-0676">Redox-active center</keyword>
<dbReference type="InterPro" id="IPR013766">
    <property type="entry name" value="Thioredoxin_domain"/>
</dbReference>
<dbReference type="PANTHER" id="PTHR42852">
    <property type="entry name" value="THIOL:DISULFIDE INTERCHANGE PROTEIN DSBE"/>
    <property type="match status" value="1"/>
</dbReference>
<protein>
    <submittedName>
        <fullName evidence="7">Thiol:disulfide interchange protein dsbE</fullName>
    </submittedName>
</protein>
<evidence type="ECO:0000256" key="3">
    <source>
        <dbReference type="ARBA" id="ARBA00023157"/>
    </source>
</evidence>
<accession>K6Z101</accession>
<dbReference type="EMBL" id="BAEQ01000050">
    <property type="protein sequence ID" value="GAC29846.1"/>
    <property type="molecule type" value="Genomic_DNA"/>
</dbReference>
<sequence>MKRITWFMLPLILFLGLAVFLFQGLYSDPKARGSTAVAKAFPDFRLPDLMDESIMYDNSVFDGHITLINVWGVWCTTCAIELPYLESLKNQGYRVVGLYYDQDLDPDFGTKTIERVRTEVIATLSKYGDPYAFNIFDVYRNTSLDLGVTGAPETFLVDQQGVILVHHLGDLNERVWRNKFAPILAEIQPVIDSSDDEVSPDVVSSSVGSSSVVSSSVVSSSVGAPSAVLGEGQ</sequence>
<comment type="caution">
    <text evidence="7">The sequence shown here is derived from an EMBL/GenBank/DDBJ whole genome shotgun (WGS) entry which is preliminary data.</text>
</comment>
<feature type="domain" description="Thioredoxin" evidence="6">
    <location>
        <begin position="35"/>
        <end position="185"/>
    </location>
</feature>
<dbReference type="GO" id="GO:0030313">
    <property type="term" value="C:cell envelope"/>
    <property type="evidence" value="ECO:0007669"/>
    <property type="project" value="UniProtKB-SubCell"/>
</dbReference>
<dbReference type="RefSeq" id="WP_006013295.1">
    <property type="nucleotide sequence ID" value="NZ_BAEQ01000050.1"/>
</dbReference>
<dbReference type="GO" id="GO:0017004">
    <property type="term" value="P:cytochrome complex assembly"/>
    <property type="evidence" value="ECO:0007669"/>
    <property type="project" value="UniProtKB-KW"/>
</dbReference>
<dbReference type="InterPro" id="IPR017937">
    <property type="entry name" value="Thioredoxin_CS"/>
</dbReference>